<dbReference type="SUPFAM" id="SSF50969">
    <property type="entry name" value="YVTN repeat-like/Quinoprotein amine dehydrogenase"/>
    <property type="match status" value="1"/>
</dbReference>
<feature type="repeat" description="WD" evidence="11">
    <location>
        <begin position="203"/>
        <end position="236"/>
    </location>
</feature>
<protein>
    <recommendedName>
        <fullName evidence="7">tRNA (34-2'-O)-methyltransferase regulator WDR6</fullName>
    </recommendedName>
    <alternativeName>
        <fullName evidence="8">WD repeat-containing protein 6</fullName>
    </alternativeName>
</protein>
<feature type="repeat" description="WD" evidence="11">
    <location>
        <begin position="929"/>
        <end position="952"/>
    </location>
</feature>
<keyword evidence="5" id="KW-0677">Repeat</keyword>
<dbReference type="GeneTree" id="ENSGT00420000029923"/>
<proteinExistence type="inferred from homology"/>
<reference evidence="12" key="2">
    <citation type="submission" date="2025-08" db="UniProtKB">
        <authorList>
            <consortium name="Ensembl"/>
        </authorList>
    </citation>
    <scope>IDENTIFICATION</scope>
</reference>
<keyword evidence="3 11" id="KW-0853">WD repeat</keyword>
<evidence type="ECO:0000313" key="13">
    <source>
        <dbReference type="Proteomes" id="UP000694620"/>
    </source>
</evidence>
<dbReference type="SUPFAM" id="SSF50952">
    <property type="entry name" value="Soluble quinoprotein glucose dehydrogenase"/>
    <property type="match status" value="1"/>
</dbReference>
<dbReference type="InterPro" id="IPR036322">
    <property type="entry name" value="WD40_repeat_dom_sf"/>
</dbReference>
<evidence type="ECO:0000256" key="10">
    <source>
        <dbReference type="ARBA" id="ARBA00047056"/>
    </source>
</evidence>
<dbReference type="InterPro" id="IPR001680">
    <property type="entry name" value="WD40_rpt"/>
</dbReference>
<keyword evidence="13" id="KW-1185">Reference proteome</keyword>
<reference evidence="12" key="3">
    <citation type="submission" date="2025-09" db="UniProtKB">
        <authorList>
            <consortium name="Ensembl"/>
        </authorList>
    </citation>
    <scope>IDENTIFICATION</scope>
</reference>
<dbReference type="InterPro" id="IPR015943">
    <property type="entry name" value="WD40/YVTN_repeat-like_dom_sf"/>
</dbReference>
<dbReference type="SMART" id="SM00320">
    <property type="entry name" value="WD40"/>
    <property type="match status" value="11"/>
</dbReference>
<dbReference type="PROSITE" id="PS50082">
    <property type="entry name" value="WD_REPEATS_2"/>
    <property type="match status" value="4"/>
</dbReference>
<evidence type="ECO:0000256" key="4">
    <source>
        <dbReference type="ARBA" id="ARBA00022694"/>
    </source>
</evidence>
<dbReference type="Proteomes" id="UP000694620">
    <property type="component" value="Chromosome 18"/>
</dbReference>
<evidence type="ECO:0000256" key="1">
    <source>
        <dbReference type="ARBA" id="ARBA00004496"/>
    </source>
</evidence>
<keyword evidence="4" id="KW-0819">tRNA processing</keyword>
<comment type="similarity">
    <text evidence="6">Belongs to the WD repeat WDR6 family.</text>
</comment>
<evidence type="ECO:0000313" key="12">
    <source>
        <dbReference type="Ensembl" id="ENSECRP00000033109.1"/>
    </source>
</evidence>
<dbReference type="PROSITE" id="PS50294">
    <property type="entry name" value="WD_REPEATS_REGION"/>
    <property type="match status" value="1"/>
</dbReference>
<dbReference type="InterPro" id="IPR011044">
    <property type="entry name" value="Quino_amine_DH_bsu"/>
</dbReference>
<evidence type="ECO:0000256" key="3">
    <source>
        <dbReference type="ARBA" id="ARBA00022574"/>
    </source>
</evidence>
<dbReference type="GO" id="GO:0030488">
    <property type="term" value="P:tRNA methylation"/>
    <property type="evidence" value="ECO:0007669"/>
    <property type="project" value="TreeGrafter"/>
</dbReference>
<dbReference type="SUPFAM" id="SSF50978">
    <property type="entry name" value="WD40 repeat-like"/>
    <property type="match status" value="2"/>
</dbReference>
<feature type="repeat" description="WD" evidence="11">
    <location>
        <begin position="1023"/>
        <end position="1063"/>
    </location>
</feature>
<evidence type="ECO:0000256" key="7">
    <source>
        <dbReference type="ARBA" id="ARBA00040154"/>
    </source>
</evidence>
<dbReference type="PANTHER" id="PTHR14344">
    <property type="entry name" value="WD REPEAT PROTEIN"/>
    <property type="match status" value="1"/>
</dbReference>
<dbReference type="PANTHER" id="PTHR14344:SF3">
    <property type="entry name" value="WD REPEAT-CONTAINING PROTEIN 6"/>
    <property type="match status" value="1"/>
</dbReference>
<evidence type="ECO:0000256" key="6">
    <source>
        <dbReference type="ARBA" id="ARBA00038255"/>
    </source>
</evidence>
<evidence type="ECO:0000256" key="2">
    <source>
        <dbReference type="ARBA" id="ARBA00022490"/>
    </source>
</evidence>
<dbReference type="GO" id="GO:0005737">
    <property type="term" value="C:cytoplasm"/>
    <property type="evidence" value="ECO:0007669"/>
    <property type="project" value="UniProtKB-SubCell"/>
</dbReference>
<evidence type="ECO:0000256" key="9">
    <source>
        <dbReference type="ARBA" id="ARBA00045751"/>
    </source>
</evidence>
<name>A0A8C4TKY3_ERPCA</name>
<dbReference type="Gene3D" id="2.130.10.10">
    <property type="entry name" value="YVTN repeat-like/Quinoprotein amine dehydrogenase"/>
    <property type="match status" value="4"/>
</dbReference>
<dbReference type="InterPro" id="IPR011041">
    <property type="entry name" value="Quinoprot_gluc/sorb_DH_b-prop"/>
</dbReference>
<keyword evidence="2" id="KW-0963">Cytoplasm</keyword>
<dbReference type="Ensembl" id="ENSECRT00000033834.1">
    <property type="protein sequence ID" value="ENSECRP00000033109.1"/>
    <property type="gene ID" value="ENSECRG00000022415.1"/>
</dbReference>
<evidence type="ECO:0000256" key="11">
    <source>
        <dbReference type="PROSITE-ProRule" id="PRU00221"/>
    </source>
</evidence>
<dbReference type="AlphaFoldDB" id="A0A8C4TKY3"/>
<dbReference type="InterPro" id="IPR051973">
    <property type="entry name" value="tRNA_Anticodon_Mtase-Reg"/>
</dbReference>
<evidence type="ECO:0000256" key="8">
    <source>
        <dbReference type="ARBA" id="ARBA00041816"/>
    </source>
</evidence>
<feature type="repeat" description="WD" evidence="11">
    <location>
        <begin position="262"/>
        <end position="301"/>
    </location>
</feature>
<comment type="subunit">
    <text evidence="10">Interacts with FTSJ1; the interaction is direct, and required for 2'-O-methylation of position 34 in substrate tRNAs. Interacts with IRS4. Interacts with STK11/LKB1.</text>
</comment>
<dbReference type="Pfam" id="PF00400">
    <property type="entry name" value="WD40"/>
    <property type="match status" value="3"/>
</dbReference>
<gene>
    <name evidence="12" type="primary">WDR6</name>
    <name evidence="12" type="synonym">wdr6</name>
</gene>
<sequence>METILLAGPVTALEFVGEDILLSGEGPYLTVNQLDSPACHVSRRVLARHHIHGIRLAPQQVLAPVKTELAVFGGKELQVLELRSYQEERSVLQDLSPLRELKDWIWDVCWLKHFLPNTSTCQGLLAVALAHNSVLLIDPVAGREIQEVHCEEKCILYSALFVGHEWDHLVLVSGTVFNQLILWRPGNCGLKNEEGRARAEKRIEGHHGVIFGLAYQSDCGFLASASDDRSVRLWKVGDLTVDETFWKPSIESCYQPMCLHILYGHQARVWAIRFLADKLLSIGEDGACLLWDCHHGKVLQKLEGHRGKGIRALAVRQALEGVHWVATGGADGGIRQWRIDREEKDHVEVETKDKWLIRLQFDGHGSPKIVRLADRGRQMLVMTDMGSIYSSILGAPGEVNSWQLLTEDPDFQSYSILELSSNLDMSGASHMQAEYCAVGSICGRVKVFSLSHPDVVEELKKAKGKIHNLCWGPCLDHSRMLFVSASDGQVYCWQVLDTLKNTPLKVFQCGILLLPSCRQRWLTGVRYLPERNMWVCGDRRGSVLLYNDMRNDAVLGTFEAISFLFGLHGKQGVTSVEVWDGQVYSSGRDGCFRILSVRDMPEGGPIFEVLRVLRLGPSMEWIERLLFQAPGLEWGKGPLVMGFHSTDFILWDFVAKETLLTVPCGGGHRSWTYSCSMASGSLVQDSFAYIKQGAVYMYHGTRFNPGSSHQAVTKAGLHGSKITCLCHLGCVAAAGEAVDILVTSSEDTTISVLSLQPSRGQISPLASLTDHISSVRALAKIHPGKTVPANQHPETLSSLFVSAGGRAELHSYRVTIGWDGRRKALTCQVVHLAMHRLDEHWDRKKNRHKTIKMDPETRYMCLAVVEAGDCKGDGVIVVAACSDGAVRAFSLQEEQRRLVLLWESFYHQRCVLCVAVFSQCWDTHCRQMFLCSGATDGNIAIWDISESATKEENEDSSAPQWLTPSLLVSAHQCGVNCLDVGETEVPGQYLVLSGSDDNSLHVCLVDISNRMAPLQLLRTFSVVSAHAAPITGARWLTPHFLVSASVDQRVVLWSVREASLSWQEACLSHVADVSSLEIWQKEDGDKTVLSVCGQGLQVLQLGSILQDISCLKS</sequence>
<evidence type="ECO:0000256" key="5">
    <source>
        <dbReference type="ARBA" id="ARBA00022737"/>
    </source>
</evidence>
<comment type="function">
    <text evidence="9">Together with methyltransferase FTSJ1, methylates the 2'-O-ribose of nucleotides at position 34 of the tRNA anticodon loop of substrate tRNAs. Required for the correct positioning of the substrate tRNA for methylation. Required to suppress amino acid starvation-induced autophagy. Enhances the STK11/LKB1-induced cell growth suppression activity.</text>
</comment>
<organism evidence="12 13">
    <name type="scientific">Erpetoichthys calabaricus</name>
    <name type="common">Rope fish</name>
    <name type="synonym">Calamoichthys calabaricus</name>
    <dbReference type="NCBI Taxonomy" id="27687"/>
    <lineage>
        <taxon>Eukaryota</taxon>
        <taxon>Metazoa</taxon>
        <taxon>Chordata</taxon>
        <taxon>Craniata</taxon>
        <taxon>Vertebrata</taxon>
        <taxon>Euteleostomi</taxon>
        <taxon>Actinopterygii</taxon>
        <taxon>Polypteriformes</taxon>
        <taxon>Polypteridae</taxon>
        <taxon>Erpetoichthys</taxon>
    </lineage>
</organism>
<comment type="subcellular location">
    <subcellularLocation>
        <location evidence="1">Cytoplasm</location>
    </subcellularLocation>
</comment>
<reference evidence="12" key="1">
    <citation type="submission" date="2021-06" db="EMBL/GenBank/DDBJ databases">
        <authorList>
            <consortium name="Wellcome Sanger Institute Data Sharing"/>
        </authorList>
    </citation>
    <scope>NUCLEOTIDE SEQUENCE [LARGE SCALE GENOMIC DNA]</scope>
</reference>
<accession>A0A8C4TKY3</accession>